<feature type="non-terminal residue" evidence="2">
    <location>
        <position position="50"/>
    </location>
</feature>
<protein>
    <submittedName>
        <fullName evidence="2">UPF0729 protein C18orf32</fullName>
    </submittedName>
</protein>
<dbReference type="AlphaFoldDB" id="A0A091H9T6"/>
<comment type="similarity">
    <text evidence="1">Belongs to the UPF0729 family.</text>
</comment>
<reference evidence="2 3" key="1">
    <citation type="submission" date="2014-04" db="EMBL/GenBank/DDBJ databases">
        <title>Genome evolution of avian class.</title>
        <authorList>
            <person name="Zhang G."/>
            <person name="Li C."/>
        </authorList>
    </citation>
    <scope>NUCLEOTIDE SEQUENCE [LARGE SCALE GENOMIC DNA]</scope>
    <source>
        <strain evidence="2">BGI_N320</strain>
    </source>
</reference>
<accession>A0A091H9T6</accession>
<dbReference type="Pfam" id="PF14975">
    <property type="entry name" value="DUF4512"/>
    <property type="match status" value="1"/>
</dbReference>
<dbReference type="PANTHER" id="PTHR13456:SF0">
    <property type="entry name" value="UPF0729 PROTEIN C18ORF32"/>
    <property type="match status" value="1"/>
</dbReference>
<name>A0A091H9T6_BUCRH</name>
<gene>
    <name evidence="2" type="ORF">N320_06454</name>
</gene>
<dbReference type="Proteomes" id="UP000054064">
    <property type="component" value="Unassembled WGS sequence"/>
</dbReference>
<evidence type="ECO:0000256" key="1">
    <source>
        <dbReference type="ARBA" id="ARBA00007959"/>
    </source>
</evidence>
<dbReference type="EMBL" id="KL530457">
    <property type="protein sequence ID" value="KFO92626.1"/>
    <property type="molecule type" value="Genomic_DNA"/>
</dbReference>
<organism evidence="2 3">
    <name type="scientific">Buceros rhinoceros silvestris</name>
    <dbReference type="NCBI Taxonomy" id="175836"/>
    <lineage>
        <taxon>Eukaryota</taxon>
        <taxon>Metazoa</taxon>
        <taxon>Chordata</taxon>
        <taxon>Craniata</taxon>
        <taxon>Vertebrata</taxon>
        <taxon>Euteleostomi</taxon>
        <taxon>Archelosauria</taxon>
        <taxon>Archosauria</taxon>
        <taxon>Dinosauria</taxon>
        <taxon>Saurischia</taxon>
        <taxon>Theropoda</taxon>
        <taxon>Coelurosauria</taxon>
        <taxon>Aves</taxon>
        <taxon>Neognathae</taxon>
        <taxon>Neoaves</taxon>
        <taxon>Telluraves</taxon>
        <taxon>Coraciimorphae</taxon>
        <taxon>Bucerotiformes</taxon>
        <taxon>Bucerotidae</taxon>
        <taxon>Buceros</taxon>
    </lineage>
</organism>
<dbReference type="PANTHER" id="PTHR13456">
    <property type="entry name" value="UPF0729 PROTEIN C18ORF32"/>
    <property type="match status" value="1"/>
</dbReference>
<proteinExistence type="inferred from homology"/>
<sequence>MVCIPCIVIPVLLWVYKKFLEPYIYPVIAPFVKRVWPKRAVEDPTAEGQG</sequence>
<dbReference type="InterPro" id="IPR026776">
    <property type="entry name" value="UPF0729_C18orf32-like"/>
</dbReference>
<evidence type="ECO:0000313" key="3">
    <source>
        <dbReference type="Proteomes" id="UP000054064"/>
    </source>
</evidence>
<keyword evidence="3" id="KW-1185">Reference proteome</keyword>
<evidence type="ECO:0000313" key="2">
    <source>
        <dbReference type="EMBL" id="KFO92626.1"/>
    </source>
</evidence>